<feature type="region of interest" description="Disordered" evidence="3">
    <location>
        <begin position="43"/>
        <end position="105"/>
    </location>
</feature>
<evidence type="ECO:0000256" key="1">
    <source>
        <dbReference type="ARBA" id="ARBA00005331"/>
    </source>
</evidence>
<feature type="coiled-coil region" evidence="2">
    <location>
        <begin position="109"/>
        <end position="185"/>
    </location>
</feature>
<keyword evidence="2" id="KW-0175">Coiled coil</keyword>
<comment type="caution">
    <text evidence="5">The sequence shown here is derived from an EMBL/GenBank/DDBJ whole genome shotgun (WGS) entry which is preliminary data.</text>
</comment>
<protein>
    <submittedName>
        <fullName evidence="5">ATG16</fullName>
    </submittedName>
</protein>
<dbReference type="Gene3D" id="1.20.5.170">
    <property type="match status" value="1"/>
</dbReference>
<dbReference type="GeneID" id="93650803"/>
<dbReference type="InterPro" id="IPR013923">
    <property type="entry name" value="Autophagy-rel_prot_16_dom"/>
</dbReference>
<sequence length="206" mass="23706">MSTKTWSEEILERLKIRDEVEKKDSEYYFAFQQLVDKLLVEQQQREHQQHLHQQGKEDNNAESNETPFSSKSPSPSTILGISNEKAKQTTNKSKPKAVTQDTSNDNATVVATIKENHQLRNENEELVSNLNSITLKNERLEAIIKDKDKQIGKLEKLTTKLQKNIESLSLEIKEKNKTIELINDENLTNQIQLNVLRAKIEKGRSP</sequence>
<feature type="compositionally biased region" description="Low complexity" evidence="3">
    <location>
        <begin position="67"/>
        <end position="76"/>
    </location>
</feature>
<gene>
    <name evidence="5" type="ORF">I9W82_002174</name>
</gene>
<organism evidence="5 6">
    <name type="scientific">Candida metapsilosis</name>
    <dbReference type="NCBI Taxonomy" id="273372"/>
    <lineage>
        <taxon>Eukaryota</taxon>
        <taxon>Fungi</taxon>
        <taxon>Dikarya</taxon>
        <taxon>Ascomycota</taxon>
        <taxon>Saccharomycotina</taxon>
        <taxon>Pichiomycetes</taxon>
        <taxon>Debaryomycetaceae</taxon>
        <taxon>Candida/Lodderomyces clade</taxon>
        <taxon>Candida</taxon>
    </lineage>
</organism>
<evidence type="ECO:0000256" key="3">
    <source>
        <dbReference type="SAM" id="MobiDB-lite"/>
    </source>
</evidence>
<reference evidence="5 6" key="1">
    <citation type="submission" date="2020-12" db="EMBL/GenBank/DDBJ databases">
        <title>Effect of drift, selection, and recombination on the evolution of hybrid genomes in Candida yeast pathogens.</title>
        <authorList>
            <person name="Mixao V."/>
            <person name="Ksiezopolska E."/>
            <person name="Saus E."/>
            <person name="Boekhout T."/>
            <person name="Gacser A."/>
            <person name="Gabaldon T."/>
        </authorList>
    </citation>
    <scope>NUCLEOTIDE SEQUENCE [LARGE SCALE GENOMIC DNA]</scope>
    <source>
        <strain evidence="5 6">BP57</strain>
    </source>
</reference>
<proteinExistence type="inferred from homology"/>
<keyword evidence="6" id="KW-1185">Reference proteome</keyword>
<dbReference type="AlphaFoldDB" id="A0A8H7ZGT6"/>
<evidence type="ECO:0000256" key="2">
    <source>
        <dbReference type="SAM" id="Coils"/>
    </source>
</evidence>
<dbReference type="Pfam" id="PF08614">
    <property type="entry name" value="ATG16"/>
    <property type="match status" value="1"/>
</dbReference>
<evidence type="ECO:0000259" key="4">
    <source>
        <dbReference type="Pfam" id="PF08614"/>
    </source>
</evidence>
<evidence type="ECO:0000313" key="5">
    <source>
        <dbReference type="EMBL" id="KAG5420294.1"/>
    </source>
</evidence>
<feature type="domain" description="Autophagy-related protein 16" evidence="4">
    <location>
        <begin position="9"/>
        <end position="202"/>
    </location>
</feature>
<comment type="similarity">
    <text evidence="1">Belongs to the ATG16 family.</text>
</comment>
<dbReference type="Proteomes" id="UP000669133">
    <property type="component" value="Unassembled WGS sequence"/>
</dbReference>
<dbReference type="EMBL" id="JAEOAQ010000002">
    <property type="protein sequence ID" value="KAG5420294.1"/>
    <property type="molecule type" value="Genomic_DNA"/>
</dbReference>
<name>A0A8H7ZGT6_9ASCO</name>
<accession>A0A8H7ZGT6</accession>
<dbReference type="RefSeq" id="XP_067549410.1">
    <property type="nucleotide sequence ID" value="XM_067691001.1"/>
</dbReference>
<feature type="compositionally biased region" description="Basic and acidic residues" evidence="3">
    <location>
        <begin position="43"/>
        <end position="59"/>
    </location>
</feature>
<evidence type="ECO:0000313" key="6">
    <source>
        <dbReference type="Proteomes" id="UP000669133"/>
    </source>
</evidence>
<dbReference type="OrthoDB" id="8949486at2759"/>